<dbReference type="FunFam" id="1.10.10.2030:FF:000001">
    <property type="entry name" value="DNA/RNA-binding protein KIN17, putative"/>
    <property type="match status" value="1"/>
</dbReference>
<accession>A0A1Y2FC19</accession>
<name>A0A1Y2FC19_PROLT</name>
<dbReference type="Proteomes" id="UP000193685">
    <property type="component" value="Unassembled WGS sequence"/>
</dbReference>
<dbReference type="InterPro" id="IPR019447">
    <property type="entry name" value="DNA/RNA-bd_Kin17_WH-like_dom"/>
</dbReference>
<dbReference type="GO" id="GO:0006260">
    <property type="term" value="P:DNA replication"/>
    <property type="evidence" value="ECO:0007669"/>
    <property type="project" value="TreeGrafter"/>
</dbReference>
<feature type="compositionally biased region" description="Polar residues" evidence="5">
    <location>
        <begin position="192"/>
        <end position="203"/>
    </location>
</feature>
<dbReference type="OMA" id="KWVANKM"/>
<dbReference type="SMART" id="SM01253">
    <property type="entry name" value="Kin17_mid"/>
    <property type="match status" value="1"/>
</dbReference>
<dbReference type="GO" id="GO:0005634">
    <property type="term" value="C:nucleus"/>
    <property type="evidence" value="ECO:0007669"/>
    <property type="project" value="TreeGrafter"/>
</dbReference>
<dbReference type="GO" id="GO:0008270">
    <property type="term" value="F:zinc ion binding"/>
    <property type="evidence" value="ECO:0007669"/>
    <property type="project" value="UniProtKB-KW"/>
</dbReference>
<evidence type="ECO:0000256" key="1">
    <source>
        <dbReference type="ARBA" id="ARBA00008517"/>
    </source>
</evidence>
<evidence type="ECO:0000259" key="6">
    <source>
        <dbReference type="PROSITE" id="PS00028"/>
    </source>
</evidence>
<evidence type="ECO:0000313" key="7">
    <source>
        <dbReference type="EMBL" id="ORY81468.1"/>
    </source>
</evidence>
<dbReference type="PANTHER" id="PTHR12805:SF0">
    <property type="entry name" value="DNA_RNA-BINDING PROTEIN KIN17"/>
    <property type="match status" value="1"/>
</dbReference>
<keyword evidence="2" id="KW-0479">Metal-binding</keyword>
<feature type="compositionally biased region" description="Basic and acidic residues" evidence="5">
    <location>
        <begin position="176"/>
        <end position="191"/>
    </location>
</feature>
<dbReference type="GeneID" id="63783952"/>
<dbReference type="AlphaFoldDB" id="A0A1Y2FC19"/>
<gene>
    <name evidence="7" type="ORF">BCR37DRAFT_340176</name>
</gene>
<reference evidence="7 8" key="1">
    <citation type="submission" date="2016-07" db="EMBL/GenBank/DDBJ databases">
        <title>Pervasive Adenine N6-methylation of Active Genes in Fungi.</title>
        <authorList>
            <consortium name="DOE Joint Genome Institute"/>
            <person name="Mondo S.J."/>
            <person name="Dannebaum R.O."/>
            <person name="Kuo R.C."/>
            <person name="Labutti K."/>
            <person name="Haridas S."/>
            <person name="Kuo A."/>
            <person name="Salamov A."/>
            <person name="Ahrendt S.R."/>
            <person name="Lipzen A."/>
            <person name="Sullivan W."/>
            <person name="Andreopoulos W.B."/>
            <person name="Clum A."/>
            <person name="Lindquist E."/>
            <person name="Daum C."/>
            <person name="Ramamoorthy G.K."/>
            <person name="Gryganskyi A."/>
            <person name="Culley D."/>
            <person name="Magnuson J.K."/>
            <person name="James T.Y."/>
            <person name="O'Malley M.A."/>
            <person name="Stajich J.E."/>
            <person name="Spatafora J.W."/>
            <person name="Visel A."/>
            <person name="Grigoriev I.V."/>
        </authorList>
    </citation>
    <scope>NUCLEOTIDE SEQUENCE [LARGE SCALE GENOMIC DNA]</scope>
    <source>
        <strain evidence="7 8">12-1054</strain>
    </source>
</reference>
<dbReference type="PANTHER" id="PTHR12805">
    <property type="entry name" value="KIN17 KIN, ANTIGENIC DETERMINANT OF RECA PROTEIN HOMOLOG"/>
    <property type="match status" value="1"/>
</dbReference>
<keyword evidence="3" id="KW-0863">Zinc-finger</keyword>
<dbReference type="InterPro" id="IPR056767">
    <property type="entry name" value="C2H2-Znf_KIN17"/>
</dbReference>
<evidence type="ECO:0000256" key="5">
    <source>
        <dbReference type="SAM" id="MobiDB-lite"/>
    </source>
</evidence>
<keyword evidence="4" id="KW-0862">Zinc</keyword>
<evidence type="ECO:0000256" key="2">
    <source>
        <dbReference type="ARBA" id="ARBA00022723"/>
    </source>
</evidence>
<feature type="region of interest" description="Disordered" evidence="5">
    <location>
        <begin position="161"/>
        <end position="203"/>
    </location>
</feature>
<dbReference type="InterPro" id="IPR037321">
    <property type="entry name" value="KIN17-like"/>
</dbReference>
<evidence type="ECO:0000256" key="3">
    <source>
        <dbReference type="ARBA" id="ARBA00022771"/>
    </source>
</evidence>
<dbReference type="GO" id="GO:0006974">
    <property type="term" value="P:DNA damage response"/>
    <property type="evidence" value="ECO:0007669"/>
    <property type="project" value="TreeGrafter"/>
</dbReference>
<feature type="domain" description="C2H2-type" evidence="6">
    <location>
        <begin position="28"/>
        <end position="50"/>
    </location>
</feature>
<sequence length="203" mass="23478">MPKAERGSTKDVANRMRSKGLQRLRFYCQVCEKQMRDGNGFKQHTNSEPHVRAMIAVGQNPARKIHDYSRQFKSDFLQLLRTSHGEKRVNANHFYQEYISKKDHIHMNSTHWKTLTEFIKSLGREGICRVDITDKGVFVAWIDNSPEALARQEAIRRKDRLDKGDEERTNALLSEQVKRAQEEAARLKTDTSDGLETDMSSSL</sequence>
<comment type="similarity">
    <text evidence="1">Belongs to the KIN17 family.</text>
</comment>
<organism evidence="7 8">
    <name type="scientific">Protomyces lactucae-debilis</name>
    <dbReference type="NCBI Taxonomy" id="2754530"/>
    <lineage>
        <taxon>Eukaryota</taxon>
        <taxon>Fungi</taxon>
        <taxon>Dikarya</taxon>
        <taxon>Ascomycota</taxon>
        <taxon>Taphrinomycotina</taxon>
        <taxon>Taphrinomycetes</taxon>
        <taxon>Taphrinales</taxon>
        <taxon>Protomycetaceae</taxon>
        <taxon>Protomyces</taxon>
    </lineage>
</organism>
<dbReference type="InterPro" id="IPR013087">
    <property type="entry name" value="Znf_C2H2_type"/>
</dbReference>
<dbReference type="GO" id="GO:0003690">
    <property type="term" value="F:double-stranded DNA binding"/>
    <property type="evidence" value="ECO:0007669"/>
    <property type="project" value="TreeGrafter"/>
</dbReference>
<dbReference type="OrthoDB" id="10266249at2759"/>
<evidence type="ECO:0000313" key="8">
    <source>
        <dbReference type="Proteomes" id="UP000193685"/>
    </source>
</evidence>
<feature type="non-terminal residue" evidence="7">
    <location>
        <position position="203"/>
    </location>
</feature>
<dbReference type="STRING" id="56484.A0A1Y2FC19"/>
<comment type="caution">
    <text evidence="7">The sequence shown here is derived from an EMBL/GenBank/DDBJ whole genome shotgun (WGS) entry which is preliminary data.</text>
</comment>
<dbReference type="Pfam" id="PF10357">
    <property type="entry name" value="WH_KIN17"/>
    <property type="match status" value="1"/>
</dbReference>
<dbReference type="RefSeq" id="XP_040724844.1">
    <property type="nucleotide sequence ID" value="XM_040867353.1"/>
</dbReference>
<dbReference type="PROSITE" id="PS00028">
    <property type="entry name" value="ZINC_FINGER_C2H2_1"/>
    <property type="match status" value="1"/>
</dbReference>
<dbReference type="InterPro" id="IPR038254">
    <property type="entry name" value="KIN17_WH-like_sf"/>
</dbReference>
<dbReference type="EMBL" id="MCFI01000011">
    <property type="protein sequence ID" value="ORY81468.1"/>
    <property type="molecule type" value="Genomic_DNA"/>
</dbReference>
<dbReference type="Gene3D" id="1.10.10.2030">
    <property type="entry name" value="DNA/RNA-binding protein Kin17, conserved domain"/>
    <property type="match status" value="1"/>
</dbReference>
<proteinExistence type="inferred from homology"/>
<dbReference type="Pfam" id="PF25095">
    <property type="entry name" value="C2H2-zf_KIN17"/>
    <property type="match status" value="1"/>
</dbReference>
<evidence type="ECO:0000256" key="4">
    <source>
        <dbReference type="ARBA" id="ARBA00022833"/>
    </source>
</evidence>
<dbReference type="SUPFAM" id="SSF57667">
    <property type="entry name" value="beta-beta-alpha zinc fingers"/>
    <property type="match status" value="1"/>
</dbReference>
<keyword evidence="7" id="KW-0238">DNA-binding</keyword>
<keyword evidence="8" id="KW-1185">Reference proteome</keyword>
<protein>
    <submittedName>
        <fullName evidence="7">Domain of Kin17 curved DNA-binding protein-domain-containing protein</fullName>
    </submittedName>
</protein>
<dbReference type="InterPro" id="IPR036236">
    <property type="entry name" value="Znf_C2H2_sf"/>
</dbReference>